<dbReference type="GeneID" id="85353304"/>
<evidence type="ECO:0000256" key="1">
    <source>
        <dbReference type="SAM" id="SignalP"/>
    </source>
</evidence>
<dbReference type="Proteomes" id="UP001175211">
    <property type="component" value="Unassembled WGS sequence"/>
</dbReference>
<organism evidence="2 3">
    <name type="scientific">Armillaria tabescens</name>
    <name type="common">Ringless honey mushroom</name>
    <name type="synonym">Agaricus tabescens</name>
    <dbReference type="NCBI Taxonomy" id="1929756"/>
    <lineage>
        <taxon>Eukaryota</taxon>
        <taxon>Fungi</taxon>
        <taxon>Dikarya</taxon>
        <taxon>Basidiomycota</taxon>
        <taxon>Agaricomycotina</taxon>
        <taxon>Agaricomycetes</taxon>
        <taxon>Agaricomycetidae</taxon>
        <taxon>Agaricales</taxon>
        <taxon>Marasmiineae</taxon>
        <taxon>Physalacriaceae</taxon>
        <taxon>Desarmillaria</taxon>
    </lineage>
</organism>
<dbReference type="Gene3D" id="3.80.10.10">
    <property type="entry name" value="Ribonuclease Inhibitor"/>
    <property type="match status" value="1"/>
</dbReference>
<dbReference type="EMBL" id="JAUEPS010000025">
    <property type="protein sequence ID" value="KAK0455410.1"/>
    <property type="molecule type" value="Genomic_DNA"/>
</dbReference>
<proteinExistence type="predicted"/>
<dbReference type="SUPFAM" id="SSF52047">
    <property type="entry name" value="RNI-like"/>
    <property type="match status" value="1"/>
</dbReference>
<evidence type="ECO:0000313" key="3">
    <source>
        <dbReference type="Proteomes" id="UP001175211"/>
    </source>
</evidence>
<keyword evidence="3" id="KW-1185">Reference proteome</keyword>
<feature type="signal peptide" evidence="1">
    <location>
        <begin position="1"/>
        <end position="16"/>
    </location>
</feature>
<dbReference type="RefSeq" id="XP_060328920.1">
    <property type="nucleotide sequence ID" value="XM_060469756.1"/>
</dbReference>
<protein>
    <recommendedName>
        <fullName evidence="4">F-box domain-containing protein</fullName>
    </recommendedName>
</protein>
<gene>
    <name evidence="2" type="ORF">EV420DRAFT_1481271</name>
</gene>
<name>A0AA39K6I2_ARMTA</name>
<evidence type="ECO:0000313" key="2">
    <source>
        <dbReference type="EMBL" id="KAK0455410.1"/>
    </source>
</evidence>
<sequence>MWAVHILAAIFNRSLLHRILTSMNRKCYLFIPSPQELALQTLTPKPLSRRTISISIPLGHIRVQFYTHARYAVVNRPPCIQADIRLSDSGDLEVQIVKDMFGLHTCAILGKHGELSFNPAIQDHTHGDVLMTLPTRIEERNTRKLYELTKMATNSDGAKRTVALSGPCRDATDQPPNKHREQGLARQLSSVAFHACGLMHSHIQAFSGTSSLALTSLLPTTVAPTLVLLDTLPPRTPWLFRHTHIPASSVFIPRGWTLNDDVVLYIVQLMCAGSAPWTPFGPSTKDVRMLAASSRHLRRICLPHVYCRYQWAWNSVTPRRSAFMPSTLWTYVTSVQHLLLPSFSSSHTYSGLFELDIQKFFGGHSDLVMNETLQFPKALPDNIAAAFPFMKNLRTFCGPWRELLESVFLAPALQSLEIRNSPWQSYAEIFDTHDIPTPSLREFIYHAPKTLAGVGWFQRATELSILHPLIHSCRASLETLELPAELFLDLFDEEFPVLRELRVEGVWPRGHDDDEPSDDSWVRLLRFAPRLRVLNVRLVPGDAERRTCRLVHQMPEGIDVIDRLHSIRLSNPSPDDFIFRLLPSTLTDLSLTAYPDHTTTADLARCSLPKGILSCPELLSILKTLSVSHLRSLAISYKWGCPQSQEELLRYIARAFPGLDVLELNQYHTPANMQKTCMKQIKETLSSLSRLRSLRLNLGYMQTGQWLCDATWRYDRDTAWDVGEAPLAPFDRPYGWVWTWKDFKEASSVILKREEADGKIHGGGRRIGKGWSAMLGFSAKKPGRFRG</sequence>
<feature type="chain" id="PRO_5041441485" description="F-box domain-containing protein" evidence="1">
    <location>
        <begin position="17"/>
        <end position="787"/>
    </location>
</feature>
<evidence type="ECO:0008006" key="4">
    <source>
        <dbReference type="Google" id="ProtNLM"/>
    </source>
</evidence>
<dbReference type="InterPro" id="IPR032675">
    <property type="entry name" value="LRR_dom_sf"/>
</dbReference>
<comment type="caution">
    <text evidence="2">The sequence shown here is derived from an EMBL/GenBank/DDBJ whole genome shotgun (WGS) entry which is preliminary data.</text>
</comment>
<keyword evidence="1" id="KW-0732">Signal</keyword>
<dbReference type="AlphaFoldDB" id="A0AA39K6I2"/>
<reference evidence="2" key="1">
    <citation type="submission" date="2023-06" db="EMBL/GenBank/DDBJ databases">
        <authorList>
            <consortium name="Lawrence Berkeley National Laboratory"/>
            <person name="Ahrendt S."/>
            <person name="Sahu N."/>
            <person name="Indic B."/>
            <person name="Wong-Bajracharya J."/>
            <person name="Merenyi Z."/>
            <person name="Ke H.-M."/>
            <person name="Monk M."/>
            <person name="Kocsube S."/>
            <person name="Drula E."/>
            <person name="Lipzen A."/>
            <person name="Balint B."/>
            <person name="Henrissat B."/>
            <person name="Andreopoulos B."/>
            <person name="Martin F.M."/>
            <person name="Harder C.B."/>
            <person name="Rigling D."/>
            <person name="Ford K.L."/>
            <person name="Foster G.D."/>
            <person name="Pangilinan J."/>
            <person name="Papanicolaou A."/>
            <person name="Barry K."/>
            <person name="LaButti K."/>
            <person name="Viragh M."/>
            <person name="Koriabine M."/>
            <person name="Yan M."/>
            <person name="Riley R."/>
            <person name="Champramary S."/>
            <person name="Plett K.L."/>
            <person name="Tsai I.J."/>
            <person name="Slot J."/>
            <person name="Sipos G."/>
            <person name="Plett J."/>
            <person name="Nagy L.G."/>
            <person name="Grigoriev I.V."/>
        </authorList>
    </citation>
    <scope>NUCLEOTIDE SEQUENCE</scope>
    <source>
        <strain evidence="2">CCBAS 213</strain>
    </source>
</reference>
<accession>A0AA39K6I2</accession>